<name>A0A8T7M6H1_9CHLR</name>
<proteinExistence type="predicted"/>
<protein>
    <submittedName>
        <fullName evidence="2">Uncharacterized protein</fullName>
    </submittedName>
</protein>
<evidence type="ECO:0000313" key="3">
    <source>
        <dbReference type="EMBL" id="WJW69610.1"/>
    </source>
</evidence>
<evidence type="ECO:0000256" key="1">
    <source>
        <dbReference type="SAM" id="Phobius"/>
    </source>
</evidence>
<dbReference type="Proteomes" id="UP001431572">
    <property type="component" value="Chromosome 2"/>
</dbReference>
<feature type="transmembrane region" description="Helical" evidence="1">
    <location>
        <begin position="159"/>
        <end position="177"/>
    </location>
</feature>
<feature type="transmembrane region" description="Helical" evidence="1">
    <location>
        <begin position="126"/>
        <end position="147"/>
    </location>
</feature>
<reference evidence="3" key="2">
    <citation type="journal article" date="2024" name="Nature">
        <title>Anoxygenic phototroph of the Chloroflexota uses a type I reaction centre.</title>
        <authorList>
            <person name="Tsuji J.M."/>
            <person name="Shaw N.A."/>
            <person name="Nagashima S."/>
            <person name="Venkiteswaran J.J."/>
            <person name="Schiff S.L."/>
            <person name="Watanabe T."/>
            <person name="Fukui M."/>
            <person name="Hanada S."/>
            <person name="Tank M."/>
            <person name="Neufeld J.D."/>
        </authorList>
    </citation>
    <scope>NUCLEOTIDE SEQUENCE</scope>
    <source>
        <strain evidence="3">L227-S17</strain>
    </source>
</reference>
<evidence type="ECO:0000313" key="5">
    <source>
        <dbReference type="Proteomes" id="UP001431572"/>
    </source>
</evidence>
<dbReference type="PROSITE" id="PS51257">
    <property type="entry name" value="PROKAR_LIPOPROTEIN"/>
    <property type="match status" value="1"/>
</dbReference>
<evidence type="ECO:0000313" key="2">
    <source>
        <dbReference type="EMBL" id="NWJ47705.1"/>
    </source>
</evidence>
<dbReference type="InterPro" id="IPR054235">
    <property type="entry name" value="DUF6962"/>
</dbReference>
<dbReference type="EMBL" id="JACATZ010000003">
    <property type="protein sequence ID" value="NWJ47705.1"/>
    <property type="molecule type" value="Genomic_DNA"/>
</dbReference>
<feature type="transmembrane region" description="Helical" evidence="1">
    <location>
        <begin position="100"/>
        <end position="119"/>
    </location>
</feature>
<keyword evidence="1" id="KW-1133">Transmembrane helix</keyword>
<feature type="transmembrane region" description="Helical" evidence="1">
    <location>
        <begin position="184"/>
        <end position="207"/>
    </location>
</feature>
<accession>A0A8T7M6H1</accession>
<organism evidence="2 4">
    <name type="scientific">Candidatus Chlorohelix allophototropha</name>
    <dbReference type="NCBI Taxonomy" id="3003348"/>
    <lineage>
        <taxon>Bacteria</taxon>
        <taxon>Bacillati</taxon>
        <taxon>Chloroflexota</taxon>
        <taxon>Chloroflexia</taxon>
        <taxon>Candidatus Chloroheliales</taxon>
        <taxon>Candidatus Chloroheliaceae</taxon>
        <taxon>Candidatus Chlorohelix</taxon>
    </lineage>
</organism>
<reference evidence="2 4" key="1">
    <citation type="submission" date="2020-06" db="EMBL/GenBank/DDBJ databases">
        <title>Anoxygenic phototrophic Chloroflexota member uses a Type I reaction center.</title>
        <authorList>
            <person name="Tsuji J.M."/>
            <person name="Shaw N.A."/>
            <person name="Nagashima S."/>
            <person name="Venkiteswaran J."/>
            <person name="Schiff S.L."/>
            <person name="Hanada S."/>
            <person name="Tank M."/>
            <person name="Neufeld J.D."/>
        </authorList>
    </citation>
    <scope>NUCLEOTIDE SEQUENCE [LARGE SCALE GENOMIC DNA]</scope>
    <source>
        <strain evidence="2">L227-S17</strain>
    </source>
</reference>
<dbReference type="RefSeq" id="WP_341471484.1">
    <property type="nucleotide sequence ID" value="NZ_CP128400.1"/>
</dbReference>
<dbReference type="Proteomes" id="UP000521676">
    <property type="component" value="Unassembled WGS sequence"/>
</dbReference>
<keyword evidence="1" id="KW-0812">Transmembrane</keyword>
<keyword evidence="5" id="KW-1185">Reference proteome</keyword>
<feature type="transmembrane region" description="Helical" evidence="1">
    <location>
        <begin position="76"/>
        <end position="94"/>
    </location>
</feature>
<dbReference type="EMBL" id="CP128400">
    <property type="protein sequence ID" value="WJW69610.1"/>
    <property type="molecule type" value="Genomic_DNA"/>
</dbReference>
<gene>
    <name evidence="2" type="ORF">HXX08_17770</name>
    <name evidence="3" type="ORF">OZ401_003237</name>
</gene>
<keyword evidence="1" id="KW-0472">Membrane</keyword>
<dbReference type="Pfam" id="PF22285">
    <property type="entry name" value="DUF6962"/>
    <property type="match status" value="1"/>
</dbReference>
<evidence type="ECO:0000313" key="4">
    <source>
        <dbReference type="Proteomes" id="UP000521676"/>
    </source>
</evidence>
<feature type="transmembrane region" description="Helical" evidence="1">
    <location>
        <begin position="42"/>
        <end position="64"/>
    </location>
</feature>
<dbReference type="AlphaFoldDB" id="A0A8T7M6H1"/>
<sequence length="230" mass="25497">MSERTSTYLTSFLVAGCAILALLVVIPAASAAANRIKPGWRAWVWPLVFLSMSAASICDSIVAMKGYNRSELLGQITVLFLGLTLHWIILNSFYRWQGDVVARVIAPFVWVAFALFVAAQLLSASFFSLIAYEIICAVIIALVYFPLYVKDRDLATDALPILVGLALNVIGAFFNSFDFKINLGLATINNIVIFHLFQAVGVIFFLIGGNNSYTVKYAAQRRREREMINK</sequence>